<dbReference type="AlphaFoldDB" id="A0A9P6E5I1"/>
<evidence type="ECO:0000256" key="1">
    <source>
        <dbReference type="PIRSR" id="PIRSR038896-50"/>
    </source>
</evidence>
<dbReference type="PIRSF" id="PIRSF038896">
    <property type="entry name" value="NAPE-PLD"/>
    <property type="match status" value="1"/>
</dbReference>
<name>A0A9P6E5I1_9AGAR</name>
<feature type="domain" description="Metallo-beta-lactamase" evidence="2">
    <location>
        <begin position="63"/>
        <end position="303"/>
    </location>
</feature>
<proteinExistence type="predicted"/>
<dbReference type="GO" id="GO:0070290">
    <property type="term" value="F:N-acylphosphatidylethanolamine-specific phospholipase D activity"/>
    <property type="evidence" value="ECO:0007669"/>
    <property type="project" value="InterPro"/>
</dbReference>
<dbReference type="PANTHER" id="PTHR15032">
    <property type="entry name" value="N-ACYL-PHOSPHATIDYLETHANOLAMINE-HYDROLYZING PHOSPHOLIPASE D"/>
    <property type="match status" value="1"/>
</dbReference>
<evidence type="ECO:0000313" key="4">
    <source>
        <dbReference type="Proteomes" id="UP000807306"/>
    </source>
</evidence>
<dbReference type="SUPFAM" id="SSF56281">
    <property type="entry name" value="Metallo-hydrolase/oxidoreductase"/>
    <property type="match status" value="1"/>
</dbReference>
<dbReference type="InterPro" id="IPR001279">
    <property type="entry name" value="Metallo-B-lactamas"/>
</dbReference>
<dbReference type="OrthoDB" id="332863at2759"/>
<accession>A0A9P6E5I1</accession>
<comment type="caution">
    <text evidence="3">The sequence shown here is derived from an EMBL/GenBank/DDBJ whole genome shotgun (WGS) entry which is preliminary data.</text>
</comment>
<dbReference type="GO" id="GO:0005737">
    <property type="term" value="C:cytoplasm"/>
    <property type="evidence" value="ECO:0007669"/>
    <property type="project" value="TreeGrafter"/>
</dbReference>
<dbReference type="Gene3D" id="3.60.15.10">
    <property type="entry name" value="Ribonuclease Z/Hydroxyacylglutathione hydrolase-like"/>
    <property type="match status" value="1"/>
</dbReference>
<reference evidence="3" key="1">
    <citation type="submission" date="2020-11" db="EMBL/GenBank/DDBJ databases">
        <authorList>
            <consortium name="DOE Joint Genome Institute"/>
            <person name="Ahrendt S."/>
            <person name="Riley R."/>
            <person name="Andreopoulos W."/>
            <person name="Labutti K."/>
            <person name="Pangilinan J."/>
            <person name="Ruiz-Duenas F.J."/>
            <person name="Barrasa J.M."/>
            <person name="Sanchez-Garcia M."/>
            <person name="Camarero S."/>
            <person name="Miyauchi S."/>
            <person name="Serrano A."/>
            <person name="Linde D."/>
            <person name="Babiker R."/>
            <person name="Drula E."/>
            <person name="Ayuso-Fernandez I."/>
            <person name="Pacheco R."/>
            <person name="Padilla G."/>
            <person name="Ferreira P."/>
            <person name="Barriuso J."/>
            <person name="Kellner H."/>
            <person name="Castanera R."/>
            <person name="Alfaro M."/>
            <person name="Ramirez L."/>
            <person name="Pisabarro A.G."/>
            <person name="Kuo A."/>
            <person name="Tritt A."/>
            <person name="Lipzen A."/>
            <person name="He G."/>
            <person name="Yan M."/>
            <person name="Ng V."/>
            <person name="Cullen D."/>
            <person name="Martin F."/>
            <person name="Rosso M.-N."/>
            <person name="Henrissat B."/>
            <person name="Hibbett D."/>
            <person name="Martinez A.T."/>
            <person name="Grigoriev I.V."/>
        </authorList>
    </citation>
    <scope>NUCLEOTIDE SEQUENCE</scope>
    <source>
        <strain evidence="3">CBS 506.95</strain>
    </source>
</reference>
<dbReference type="GO" id="GO:0070292">
    <property type="term" value="P:N-acylphosphatidylethanolamine metabolic process"/>
    <property type="evidence" value="ECO:0007669"/>
    <property type="project" value="TreeGrafter"/>
</dbReference>
<keyword evidence="4" id="KW-1185">Reference proteome</keyword>
<evidence type="ECO:0000259" key="2">
    <source>
        <dbReference type="Pfam" id="PF12706"/>
    </source>
</evidence>
<organism evidence="3 4">
    <name type="scientific">Crepidotus variabilis</name>
    <dbReference type="NCBI Taxonomy" id="179855"/>
    <lineage>
        <taxon>Eukaryota</taxon>
        <taxon>Fungi</taxon>
        <taxon>Dikarya</taxon>
        <taxon>Basidiomycota</taxon>
        <taxon>Agaricomycotina</taxon>
        <taxon>Agaricomycetes</taxon>
        <taxon>Agaricomycetidae</taxon>
        <taxon>Agaricales</taxon>
        <taxon>Agaricineae</taxon>
        <taxon>Crepidotaceae</taxon>
        <taxon>Crepidotus</taxon>
    </lineage>
</organism>
<dbReference type="Pfam" id="PF12706">
    <property type="entry name" value="Lactamase_B_2"/>
    <property type="match status" value="1"/>
</dbReference>
<dbReference type="InterPro" id="IPR024884">
    <property type="entry name" value="NAPE-PLD"/>
</dbReference>
<feature type="binding site" evidence="1">
    <location>
        <position position="108"/>
    </location>
    <ligand>
        <name>an N-acyl-1,2-diacyl-sn-glycero-3-phosphoethanolamine</name>
        <dbReference type="ChEBI" id="CHEBI:62537"/>
    </ligand>
</feature>
<gene>
    <name evidence="3" type="ORF">CPB83DRAFT_776399</name>
</gene>
<dbReference type="PANTHER" id="PTHR15032:SF4">
    <property type="entry name" value="N-ACYL-PHOSPHATIDYLETHANOLAMINE-HYDROLYZING PHOSPHOLIPASE D"/>
    <property type="match status" value="1"/>
</dbReference>
<dbReference type="GO" id="GO:0008270">
    <property type="term" value="F:zinc ion binding"/>
    <property type="evidence" value="ECO:0007669"/>
    <property type="project" value="InterPro"/>
</dbReference>
<dbReference type="GO" id="GO:0070291">
    <property type="term" value="P:N-acylethanolamine metabolic process"/>
    <property type="evidence" value="ECO:0007669"/>
    <property type="project" value="TreeGrafter"/>
</dbReference>
<dbReference type="EMBL" id="MU157931">
    <property type="protein sequence ID" value="KAF9522897.1"/>
    <property type="molecule type" value="Genomic_DNA"/>
</dbReference>
<dbReference type="InterPro" id="IPR036866">
    <property type="entry name" value="RibonucZ/Hydroxyglut_hydro"/>
</dbReference>
<feature type="binding site" evidence="1">
    <location>
        <position position="280"/>
    </location>
    <ligand>
        <name>an N-acyl-1,2-diacyl-sn-glycero-3-phosphoethanolamine</name>
        <dbReference type="ChEBI" id="CHEBI:62537"/>
    </ligand>
</feature>
<protein>
    <submittedName>
        <fullName evidence="3">Beta-lactamase superfamily domain-containing protein</fullName>
    </submittedName>
</protein>
<sequence length="345" mass="38984">MLSAPPADSTSQITVSQPDWGENKVANFSKEAAQDKIKTTWLGHACFLVELPSRTVASERGVRILFDPVFSDRCSPSQYFGPKRFTQPPCKIEEIPEVDAVVISHNHYDHLDTHTIETLLKRTTRTPHFFAPLGNAEYFKCLGVPESNTHIMDWWGSKRLEIENTSSDPTNQHASKRTVDITCTPCQHFTGRSLWDQFKTLWAGWAIEEVYTPATNQERPPVKVFFGGDTAYRTVLDGQDEDKVPVCPAFKEIGKAFGGFDFAMIPIGAYLPRDFMSRIHCAPQDSVRLFQDIRAKKALGMHWGTWILTTEDILEPPKRLAEECKKIGIEEDAFVTCDIGQTLLF</sequence>
<evidence type="ECO:0000313" key="3">
    <source>
        <dbReference type="EMBL" id="KAF9522897.1"/>
    </source>
</evidence>
<dbReference type="Proteomes" id="UP000807306">
    <property type="component" value="Unassembled WGS sequence"/>
</dbReference>